<dbReference type="Gene3D" id="1.10.150.240">
    <property type="entry name" value="Putative phosphatase, domain 2"/>
    <property type="match status" value="1"/>
</dbReference>
<dbReference type="PANTHER" id="PTHR43611">
    <property type="entry name" value="ALPHA-D-GLUCOSE 1-PHOSPHATE PHOSPHATASE"/>
    <property type="match status" value="1"/>
</dbReference>
<protein>
    <recommendedName>
        <fullName evidence="3">Haloacid dehalogenase</fullName>
    </recommendedName>
</protein>
<dbReference type="InterPro" id="IPR036412">
    <property type="entry name" value="HAD-like_sf"/>
</dbReference>
<dbReference type="SUPFAM" id="SSF56784">
    <property type="entry name" value="HAD-like"/>
    <property type="match status" value="1"/>
</dbReference>
<dbReference type="KEGG" id="ppsc:EHS13_17065"/>
<name>A0A6B8RLG7_9BACL</name>
<dbReference type="OrthoDB" id="2856744at2"/>
<evidence type="ECO:0000313" key="2">
    <source>
        <dbReference type="Proteomes" id="UP000426246"/>
    </source>
</evidence>
<dbReference type="Proteomes" id="UP000426246">
    <property type="component" value="Chromosome"/>
</dbReference>
<proteinExistence type="predicted"/>
<dbReference type="AlphaFoldDB" id="A0A6B8RLG7"/>
<evidence type="ECO:0008006" key="3">
    <source>
        <dbReference type="Google" id="ProtNLM"/>
    </source>
</evidence>
<keyword evidence="2" id="KW-1185">Reference proteome</keyword>
<evidence type="ECO:0000313" key="1">
    <source>
        <dbReference type="EMBL" id="QGQ96472.1"/>
    </source>
</evidence>
<accession>A0A6B8RLG7</accession>
<organism evidence="1 2">
    <name type="scientific">Paenibacillus psychroresistens</name>
    <dbReference type="NCBI Taxonomy" id="1778678"/>
    <lineage>
        <taxon>Bacteria</taxon>
        <taxon>Bacillati</taxon>
        <taxon>Bacillota</taxon>
        <taxon>Bacilli</taxon>
        <taxon>Bacillales</taxon>
        <taxon>Paenibacillaceae</taxon>
        <taxon>Paenibacillus</taxon>
    </lineage>
</organism>
<reference evidence="2" key="1">
    <citation type="submission" date="2018-11" db="EMBL/GenBank/DDBJ databases">
        <title>Complete genome sequence of Paenibacillus sp. ML311-T8.</title>
        <authorList>
            <person name="Nam Y.-D."/>
            <person name="Kang J."/>
            <person name="Chung W.-H."/>
            <person name="Park Y.S."/>
        </authorList>
    </citation>
    <scope>NUCLEOTIDE SEQUENCE [LARGE SCALE GENOMIC DNA]</scope>
    <source>
        <strain evidence="2">ML311-T8</strain>
    </source>
</reference>
<gene>
    <name evidence="1" type="ORF">EHS13_17065</name>
</gene>
<dbReference type="RefSeq" id="WP_155701519.1">
    <property type="nucleotide sequence ID" value="NZ_CP034235.1"/>
</dbReference>
<sequence>MFKKTQLVLDLAGVLVSNLSPLFWRQIAELAGNISCEQLKERFKAELREDFWSGRMAEEEFWVWLVRICPNLDMEAARKLLNNNLIALPAIEHLAKWSKYANIHLLSNHRVEWLRPLLSSIKPHIQSCTISSEVGFCKPDIRIYEIVSSHINSRNPILFVDDQAKNFPPATKLGWSTLQADSLGNWIEEVNKIINGINNN</sequence>
<dbReference type="EMBL" id="CP034235">
    <property type="protein sequence ID" value="QGQ96472.1"/>
    <property type="molecule type" value="Genomic_DNA"/>
</dbReference>
<dbReference type="Gene3D" id="3.40.50.1000">
    <property type="entry name" value="HAD superfamily/HAD-like"/>
    <property type="match status" value="1"/>
</dbReference>
<dbReference type="PANTHER" id="PTHR43611:SF3">
    <property type="entry name" value="FLAVIN MONONUCLEOTIDE HYDROLASE 1, CHLOROPLATIC"/>
    <property type="match status" value="1"/>
</dbReference>
<dbReference type="InterPro" id="IPR023214">
    <property type="entry name" value="HAD_sf"/>
</dbReference>
<dbReference type="InterPro" id="IPR023198">
    <property type="entry name" value="PGP-like_dom2"/>
</dbReference>